<dbReference type="EMBL" id="MU069485">
    <property type="protein sequence ID" value="KAF5841434.1"/>
    <property type="molecule type" value="Genomic_DNA"/>
</dbReference>
<comment type="caution">
    <text evidence="2">The sequence shown here is derived from an EMBL/GenBank/DDBJ whole genome shotgun (WGS) entry which is preliminary data.</text>
</comment>
<proteinExistence type="predicted"/>
<dbReference type="Proteomes" id="UP000815325">
    <property type="component" value="Unassembled WGS sequence"/>
</dbReference>
<feature type="compositionally biased region" description="Low complexity" evidence="1">
    <location>
        <begin position="127"/>
        <end position="142"/>
    </location>
</feature>
<feature type="compositionally biased region" description="Low complexity" evidence="1">
    <location>
        <begin position="310"/>
        <end position="325"/>
    </location>
</feature>
<feature type="compositionally biased region" description="Low complexity" evidence="1">
    <location>
        <begin position="222"/>
        <end position="248"/>
    </location>
</feature>
<feature type="compositionally biased region" description="Basic and acidic residues" evidence="1">
    <location>
        <begin position="173"/>
        <end position="221"/>
    </location>
</feature>
<evidence type="ECO:0000313" key="3">
    <source>
        <dbReference type="Proteomes" id="UP000815325"/>
    </source>
</evidence>
<feature type="compositionally biased region" description="Polar residues" evidence="1">
    <location>
        <begin position="417"/>
        <end position="438"/>
    </location>
</feature>
<evidence type="ECO:0000313" key="2">
    <source>
        <dbReference type="EMBL" id="KAF5841434.1"/>
    </source>
</evidence>
<protein>
    <submittedName>
        <fullName evidence="2">Uncharacterized protein</fullName>
    </submittedName>
</protein>
<sequence>MSTSAEFFDPRKHSSVTLSVNDKLRDRGQFFSREEPLKQFTVRPSSAGRPGTAPATARSLKDPVAPHFMDDRGRWILDTHPKNLHSVTRPLSAGGDTLRSSARLTSRSVAGDEGDMSPVVALHSYNDSSPVVTSDPVVETTPRQSVQVNKSTRGPSWTGVPRGVEQQRQAQEMQREREEMQRERREMQREREEMQREREEERLRVQQRVRQEQDQSLREYEQQMMQQQQQQLLQQHQRQQEQQHMMQMKRNERSRPSSASSQRSRSSSASSSLRPGSARQPQPRPAHLTQSYPAASGSRPGSARPQSAPRANGRSSHSAAAGGAHPYTHDPGYASPKATWSPNMQSPYITSSTRYHGGSNGGGRTNRPGSARTTNSFKNSHDNYYGLPKSPSPRTIQPRGMTGRGEMMPQQEEEQGYSATGNMSGSQRSDEAYTQNGGSPLYDYNPAYDREPSANGPYASAAGNPYGPMSDDNLRAEDLQRVQDLGKGVTCNSPNAKLVGGKFKYIPRPAPGDVVYTDYYGPVGGGKDLADYYGRAYGMDTAEFAKNRLLEDFPYKRVQASMMGIQNLRDRPGLSMDSSIVHGPTKELERLEHSNSGYGLHKLNQHHRLRAKPQQFY</sequence>
<feature type="compositionally biased region" description="Low complexity" evidence="1">
    <location>
        <begin position="97"/>
        <end position="108"/>
    </location>
</feature>
<feature type="compositionally biased region" description="Polar residues" evidence="1">
    <location>
        <begin position="367"/>
        <end position="378"/>
    </location>
</feature>
<reference evidence="2" key="1">
    <citation type="submission" date="2017-08" db="EMBL/GenBank/DDBJ databases">
        <authorList>
            <person name="Polle J.E."/>
            <person name="Barry K."/>
            <person name="Cushman J."/>
            <person name="Schmutz J."/>
            <person name="Tran D."/>
            <person name="Hathwaick L.T."/>
            <person name="Yim W.C."/>
            <person name="Jenkins J."/>
            <person name="Mckie-Krisberg Z.M."/>
            <person name="Prochnik S."/>
            <person name="Lindquist E."/>
            <person name="Dockter R.B."/>
            <person name="Adam C."/>
            <person name="Molina H."/>
            <person name="Bunkerborg J."/>
            <person name="Jin E."/>
            <person name="Buchheim M."/>
            <person name="Magnuson J."/>
        </authorList>
    </citation>
    <scope>NUCLEOTIDE SEQUENCE</scope>
    <source>
        <strain evidence="2">CCAP 19/18</strain>
    </source>
</reference>
<name>A0ABQ7H3M8_DUNSA</name>
<gene>
    <name evidence="2" type="ORF">DUNSADRAFT_12878</name>
</gene>
<feature type="compositionally biased region" description="Low complexity" evidence="1">
    <location>
        <begin position="256"/>
        <end position="279"/>
    </location>
</feature>
<organism evidence="2 3">
    <name type="scientific">Dunaliella salina</name>
    <name type="common">Green alga</name>
    <name type="synonym">Protococcus salinus</name>
    <dbReference type="NCBI Taxonomy" id="3046"/>
    <lineage>
        <taxon>Eukaryota</taxon>
        <taxon>Viridiplantae</taxon>
        <taxon>Chlorophyta</taxon>
        <taxon>core chlorophytes</taxon>
        <taxon>Chlorophyceae</taxon>
        <taxon>CS clade</taxon>
        <taxon>Chlamydomonadales</taxon>
        <taxon>Dunaliellaceae</taxon>
        <taxon>Dunaliella</taxon>
    </lineage>
</organism>
<keyword evidence="3" id="KW-1185">Reference proteome</keyword>
<evidence type="ECO:0000256" key="1">
    <source>
        <dbReference type="SAM" id="MobiDB-lite"/>
    </source>
</evidence>
<accession>A0ABQ7H3M8</accession>
<feature type="compositionally biased region" description="Polar residues" evidence="1">
    <location>
        <begin position="143"/>
        <end position="155"/>
    </location>
</feature>
<feature type="region of interest" description="Disordered" evidence="1">
    <location>
        <begin position="41"/>
        <end position="66"/>
    </location>
</feature>
<feature type="compositionally biased region" description="Polar residues" evidence="1">
    <location>
        <begin position="338"/>
        <end position="354"/>
    </location>
</feature>
<feature type="region of interest" description="Disordered" evidence="1">
    <location>
        <begin position="85"/>
        <end position="472"/>
    </location>
</feature>